<organism evidence="3 4">
    <name type="scientific">Thermoproteota archaeon</name>
    <dbReference type="NCBI Taxonomy" id="2056631"/>
    <lineage>
        <taxon>Archaea</taxon>
        <taxon>Thermoproteota</taxon>
    </lineage>
</organism>
<feature type="coiled-coil region" evidence="1">
    <location>
        <begin position="219"/>
        <end position="246"/>
    </location>
</feature>
<keyword evidence="1" id="KW-0175">Coiled coil</keyword>
<reference evidence="3 4" key="1">
    <citation type="submission" date="2018-06" db="EMBL/GenBank/DDBJ databases">
        <title>Extensive metabolic versatility and redundancy in microbially diverse, dynamic hydrothermal sediments.</title>
        <authorList>
            <person name="Dombrowski N."/>
            <person name="Teske A."/>
            <person name="Baker B.J."/>
        </authorList>
    </citation>
    <scope>NUCLEOTIDE SEQUENCE [LARGE SCALE GENOMIC DNA]</scope>
    <source>
        <strain evidence="3">B66_G16</strain>
    </source>
</reference>
<dbReference type="EMBL" id="QMQV01000057">
    <property type="protein sequence ID" value="RLE48831.1"/>
    <property type="molecule type" value="Genomic_DNA"/>
</dbReference>
<evidence type="ECO:0000256" key="2">
    <source>
        <dbReference type="SAM" id="MobiDB-lite"/>
    </source>
</evidence>
<gene>
    <name evidence="3" type="ORF">DRJ31_06405</name>
</gene>
<protein>
    <recommendedName>
        <fullName evidence="5">DUF5667 domain-containing protein</fullName>
    </recommendedName>
</protein>
<dbReference type="Proteomes" id="UP000278475">
    <property type="component" value="Unassembled WGS sequence"/>
</dbReference>
<accession>A0A497EPG4</accession>
<feature type="compositionally biased region" description="Basic and acidic residues" evidence="2">
    <location>
        <begin position="299"/>
        <end position="387"/>
    </location>
</feature>
<proteinExistence type="predicted"/>
<evidence type="ECO:0000313" key="4">
    <source>
        <dbReference type="Proteomes" id="UP000278475"/>
    </source>
</evidence>
<sequence length="429" mass="46497">MKLPSVGVLLVALLTIAALTATPAVAQPSDPYEAKYNMLLKVVDNVKDKIEDSLKVLEEFNVTLPGNISSAYSAALELVEEAVNLSAVGTYEEAVDKLLTALKELKDVFKAVEEIVEQYEGAEEVADAAERFIGLRVAIERAYNFSYKIELLANASAEEGYNVSSILALLAEARELLANASALLDEGAVSDAAKTLAAARKLLGLAMAELHKLTKDIKVKRVGKIIAKIEKELEDVRKRVIQALDKVPEPIKAMLNKTLMQIMNKTLCVKKTLEVKEIAKLMKELKTFKKGVEDLEKQAKKQEEKQEKQHEQEAKGLGKAEEKIGHEKRGEAGEAKPSKAGGKEAKAGEEKKVGEKGKQEAKEVKEASGEKRGKKAGQEKQSVEKGKQQSGKKGSTGQKKQASSSKPSRSHGGGKKSLSSPHSSKKGKC</sequence>
<dbReference type="AlphaFoldDB" id="A0A497EPG4"/>
<evidence type="ECO:0008006" key="5">
    <source>
        <dbReference type="Google" id="ProtNLM"/>
    </source>
</evidence>
<evidence type="ECO:0000313" key="3">
    <source>
        <dbReference type="EMBL" id="RLE48831.1"/>
    </source>
</evidence>
<feature type="compositionally biased region" description="Low complexity" evidence="2">
    <location>
        <begin position="388"/>
        <end position="406"/>
    </location>
</feature>
<feature type="region of interest" description="Disordered" evidence="2">
    <location>
        <begin position="299"/>
        <end position="429"/>
    </location>
</feature>
<name>A0A497EPG4_9CREN</name>
<comment type="caution">
    <text evidence="3">The sequence shown here is derived from an EMBL/GenBank/DDBJ whole genome shotgun (WGS) entry which is preliminary data.</text>
</comment>
<evidence type="ECO:0000256" key="1">
    <source>
        <dbReference type="SAM" id="Coils"/>
    </source>
</evidence>